<protein>
    <submittedName>
        <fullName evidence="2">Uncharacterized protein</fullName>
    </submittedName>
</protein>
<name>A0A6J5NRU0_9CAUD</name>
<feature type="compositionally biased region" description="Polar residues" evidence="1">
    <location>
        <begin position="67"/>
        <end position="82"/>
    </location>
</feature>
<evidence type="ECO:0000313" key="2">
    <source>
        <dbReference type="EMBL" id="CAB4159798.1"/>
    </source>
</evidence>
<reference evidence="2" key="1">
    <citation type="submission" date="2020-04" db="EMBL/GenBank/DDBJ databases">
        <authorList>
            <person name="Chiriac C."/>
            <person name="Salcher M."/>
            <person name="Ghai R."/>
            <person name="Kavagutti S V."/>
        </authorList>
    </citation>
    <scope>NUCLEOTIDE SEQUENCE</scope>
</reference>
<dbReference type="EMBL" id="LR796695">
    <property type="protein sequence ID" value="CAB4159798.1"/>
    <property type="molecule type" value="Genomic_DNA"/>
</dbReference>
<accession>A0A6J5NRU0</accession>
<feature type="region of interest" description="Disordered" evidence="1">
    <location>
        <begin position="62"/>
        <end position="89"/>
    </location>
</feature>
<evidence type="ECO:0000256" key="1">
    <source>
        <dbReference type="SAM" id="MobiDB-lite"/>
    </source>
</evidence>
<gene>
    <name evidence="2" type="ORF">UFOVP726_26</name>
</gene>
<organism evidence="2">
    <name type="scientific">uncultured Caudovirales phage</name>
    <dbReference type="NCBI Taxonomy" id="2100421"/>
    <lineage>
        <taxon>Viruses</taxon>
        <taxon>Duplodnaviria</taxon>
        <taxon>Heunggongvirae</taxon>
        <taxon>Uroviricota</taxon>
        <taxon>Caudoviricetes</taxon>
        <taxon>Peduoviridae</taxon>
        <taxon>Maltschvirus</taxon>
        <taxon>Maltschvirus maltsch</taxon>
    </lineage>
</organism>
<proteinExistence type="predicted"/>
<sequence>MLPLDVTRCAGFLPKTQHDRCPRRPECARFLSRAGHQTPMAWSACEEGDGFIHVATVAQPEAADHPAQQSSERVLNANTLRTTGAVGGS</sequence>